<reference evidence="4 5" key="1">
    <citation type="submission" date="2019-06" db="EMBL/GenBank/DDBJ databases">
        <authorList>
            <person name="Broberg M."/>
        </authorList>
    </citation>
    <scope>NUCLEOTIDE SEQUENCE [LARGE SCALE GENOMIC DNA]</scope>
</reference>
<dbReference type="EMBL" id="CABFNS010000164">
    <property type="protein sequence ID" value="VUC20542.1"/>
    <property type="molecule type" value="Genomic_DNA"/>
</dbReference>
<organism evidence="4 5">
    <name type="scientific">Bionectria ochroleuca</name>
    <name type="common">Gliocladium roseum</name>
    <dbReference type="NCBI Taxonomy" id="29856"/>
    <lineage>
        <taxon>Eukaryota</taxon>
        <taxon>Fungi</taxon>
        <taxon>Dikarya</taxon>
        <taxon>Ascomycota</taxon>
        <taxon>Pezizomycotina</taxon>
        <taxon>Sordariomycetes</taxon>
        <taxon>Hypocreomycetidae</taxon>
        <taxon>Hypocreales</taxon>
        <taxon>Bionectriaceae</taxon>
        <taxon>Clonostachys</taxon>
    </lineage>
</organism>
<dbReference type="PANTHER" id="PTHR11808:SF35">
    <property type="entry name" value="CYSTATHIONINE GAMMA-SYNTHASE (AFU_ORTHOLOGUE AFUA_7G01590)"/>
    <property type="match status" value="1"/>
</dbReference>
<name>A0ABY6TQA6_BIOOC</name>
<dbReference type="SUPFAM" id="SSF53383">
    <property type="entry name" value="PLP-dependent transferases"/>
    <property type="match status" value="1"/>
</dbReference>
<evidence type="ECO:0000256" key="2">
    <source>
        <dbReference type="ARBA" id="ARBA00022898"/>
    </source>
</evidence>
<dbReference type="InterPro" id="IPR015422">
    <property type="entry name" value="PyrdxlP-dep_Trfase_small"/>
</dbReference>
<evidence type="ECO:0000256" key="1">
    <source>
        <dbReference type="ARBA" id="ARBA00001933"/>
    </source>
</evidence>
<dbReference type="InterPro" id="IPR000277">
    <property type="entry name" value="Cys/Met-Metab_PyrdxlP-dep_enz"/>
</dbReference>
<protein>
    <recommendedName>
        <fullName evidence="6">Cystathionine gamma-synthase</fullName>
    </recommendedName>
</protein>
<evidence type="ECO:0000313" key="5">
    <source>
        <dbReference type="Proteomes" id="UP000766486"/>
    </source>
</evidence>
<comment type="caution">
    <text evidence="4">The sequence shown here is derived from an EMBL/GenBank/DDBJ whole genome shotgun (WGS) entry which is preliminary data.</text>
</comment>
<evidence type="ECO:0000313" key="4">
    <source>
        <dbReference type="EMBL" id="VUC20542.1"/>
    </source>
</evidence>
<evidence type="ECO:0008006" key="6">
    <source>
        <dbReference type="Google" id="ProtNLM"/>
    </source>
</evidence>
<proteinExistence type="inferred from homology"/>
<dbReference type="Pfam" id="PF01053">
    <property type="entry name" value="Cys_Met_Meta_PP"/>
    <property type="match status" value="1"/>
</dbReference>
<feature type="non-terminal residue" evidence="4">
    <location>
        <position position="1"/>
    </location>
</feature>
<sequence length="70" mass="7696">DPAAAKKLPSKLQLFHHATSLGGVESLIEWRSMTDPNVDPRLLRVSIGVEGLEDLKQDLQQGFEALKATK</sequence>
<comment type="similarity">
    <text evidence="3">Belongs to the trans-sulfuration enzymes family.</text>
</comment>
<comment type="cofactor">
    <cofactor evidence="1 3">
        <name>pyridoxal 5'-phosphate</name>
        <dbReference type="ChEBI" id="CHEBI:597326"/>
    </cofactor>
</comment>
<dbReference type="PANTHER" id="PTHR11808">
    <property type="entry name" value="TRANS-SULFURATION ENZYME FAMILY MEMBER"/>
    <property type="match status" value="1"/>
</dbReference>
<accession>A0ABY6TQA6</accession>
<dbReference type="InterPro" id="IPR015424">
    <property type="entry name" value="PyrdxlP-dep_Trfase"/>
</dbReference>
<dbReference type="Gene3D" id="3.90.1150.10">
    <property type="entry name" value="Aspartate Aminotransferase, domain 1"/>
    <property type="match status" value="1"/>
</dbReference>
<dbReference type="Proteomes" id="UP000766486">
    <property type="component" value="Unassembled WGS sequence"/>
</dbReference>
<evidence type="ECO:0000256" key="3">
    <source>
        <dbReference type="RuleBase" id="RU362118"/>
    </source>
</evidence>
<gene>
    <name evidence="4" type="ORF">CLO192961_LOCUS25133</name>
</gene>
<keyword evidence="5" id="KW-1185">Reference proteome</keyword>
<keyword evidence="2 3" id="KW-0663">Pyridoxal phosphate</keyword>